<feature type="region of interest" description="Disordered" evidence="1">
    <location>
        <begin position="1"/>
        <end position="44"/>
    </location>
</feature>
<dbReference type="Proteomes" id="UP001176059">
    <property type="component" value="Unassembled WGS sequence"/>
</dbReference>
<organism evidence="2 3">
    <name type="scientific">Lentinula guzmanii</name>
    <dbReference type="NCBI Taxonomy" id="2804957"/>
    <lineage>
        <taxon>Eukaryota</taxon>
        <taxon>Fungi</taxon>
        <taxon>Dikarya</taxon>
        <taxon>Basidiomycota</taxon>
        <taxon>Agaricomycotina</taxon>
        <taxon>Agaricomycetes</taxon>
        <taxon>Agaricomycetidae</taxon>
        <taxon>Agaricales</taxon>
        <taxon>Marasmiineae</taxon>
        <taxon>Omphalotaceae</taxon>
        <taxon>Lentinula</taxon>
    </lineage>
</organism>
<accession>A0AA38JMS6</accession>
<dbReference type="AlphaFoldDB" id="A0AA38JMS6"/>
<dbReference type="EMBL" id="JANVFO010000010">
    <property type="protein sequence ID" value="KAJ3735147.1"/>
    <property type="molecule type" value="Genomic_DNA"/>
</dbReference>
<reference evidence="2" key="1">
    <citation type="submission" date="2022-08" db="EMBL/GenBank/DDBJ databases">
        <authorList>
            <consortium name="DOE Joint Genome Institute"/>
            <person name="Min B."/>
            <person name="Sierra-Patev S."/>
            <person name="Naranjo-Ortiz M."/>
            <person name="Looney B."/>
            <person name="Konkel Z."/>
            <person name="Slot J.C."/>
            <person name="Sakamoto Y."/>
            <person name="Steenwyk J.L."/>
            <person name="Rokas A."/>
            <person name="Carro J."/>
            <person name="Camarero S."/>
            <person name="Ferreira P."/>
            <person name="Molpeceres G."/>
            <person name="Ruiz-duenas F.J."/>
            <person name="Serrano A."/>
            <person name="Henrissat B."/>
            <person name="Drula E."/>
            <person name="Hughes K.W."/>
            <person name="Mata J.L."/>
            <person name="Ishikawa N.K."/>
            <person name="Vargas-Isla R."/>
            <person name="Ushijima S."/>
            <person name="Smith C.A."/>
            <person name="Ahrendt S."/>
            <person name="Andreopoulos W."/>
            <person name="He G."/>
            <person name="LaButti K."/>
            <person name="Lipzen A."/>
            <person name="Ng V."/>
            <person name="Riley R."/>
            <person name="Sandor L."/>
            <person name="Barry K."/>
            <person name="Martinez A.T."/>
            <person name="Xiao Y."/>
            <person name="Gibbons J.G."/>
            <person name="Terashima K."/>
            <person name="Hibbett D.S."/>
            <person name="Grigoriev I.V."/>
        </authorList>
    </citation>
    <scope>NUCLEOTIDE SEQUENCE</scope>
    <source>
        <strain evidence="2">ET3784</strain>
    </source>
</reference>
<feature type="compositionally biased region" description="Basic and acidic residues" evidence="1">
    <location>
        <begin position="7"/>
        <end position="18"/>
    </location>
</feature>
<proteinExistence type="predicted"/>
<name>A0AA38JMS6_9AGAR</name>
<reference evidence="2" key="2">
    <citation type="journal article" date="2023" name="Proc. Natl. Acad. Sci. U.S.A.">
        <title>A global phylogenomic analysis of the shiitake genus Lentinula.</title>
        <authorList>
            <person name="Sierra-Patev S."/>
            <person name="Min B."/>
            <person name="Naranjo-Ortiz M."/>
            <person name="Looney B."/>
            <person name="Konkel Z."/>
            <person name="Slot J.C."/>
            <person name="Sakamoto Y."/>
            <person name="Steenwyk J.L."/>
            <person name="Rokas A."/>
            <person name="Carro J."/>
            <person name="Camarero S."/>
            <person name="Ferreira P."/>
            <person name="Molpeceres G."/>
            <person name="Ruiz-Duenas F.J."/>
            <person name="Serrano A."/>
            <person name="Henrissat B."/>
            <person name="Drula E."/>
            <person name="Hughes K.W."/>
            <person name="Mata J.L."/>
            <person name="Ishikawa N.K."/>
            <person name="Vargas-Isla R."/>
            <person name="Ushijima S."/>
            <person name="Smith C.A."/>
            <person name="Donoghue J."/>
            <person name="Ahrendt S."/>
            <person name="Andreopoulos W."/>
            <person name="He G."/>
            <person name="LaButti K."/>
            <person name="Lipzen A."/>
            <person name="Ng V."/>
            <person name="Riley R."/>
            <person name="Sandor L."/>
            <person name="Barry K."/>
            <person name="Martinez A.T."/>
            <person name="Xiao Y."/>
            <person name="Gibbons J.G."/>
            <person name="Terashima K."/>
            <person name="Grigoriev I.V."/>
            <person name="Hibbett D."/>
        </authorList>
    </citation>
    <scope>NUCLEOTIDE SEQUENCE</scope>
    <source>
        <strain evidence="2">ET3784</strain>
    </source>
</reference>
<comment type="caution">
    <text evidence="2">The sequence shown here is derived from an EMBL/GenBank/DDBJ whole genome shotgun (WGS) entry which is preliminary data.</text>
</comment>
<sequence length="208" mass="24462">MSSVENEAERRNQTKPENELGSSEDENEVKVETENGSEDGDEDPYKLARMHAFQLSVLSHNYPPVNNDLPIGTKDLPTKFQVEPKTLEPKAPKVYYGFGLYYIDCVQYLKAHHFESRLPHPTLDRGTYMWDICLTFLEHITRCCNFGFIDIQRAKTLEFDLILSLYDNHTIWNRELVEAEEKDVISIMRKEMPVLKDRELRWFYPLLK</sequence>
<evidence type="ECO:0000256" key="1">
    <source>
        <dbReference type="SAM" id="MobiDB-lite"/>
    </source>
</evidence>
<protein>
    <submittedName>
        <fullName evidence="2">Uncharacterized protein</fullName>
    </submittedName>
</protein>
<gene>
    <name evidence="2" type="ORF">DFJ43DRAFT_30625</name>
</gene>
<evidence type="ECO:0000313" key="3">
    <source>
        <dbReference type="Proteomes" id="UP001176059"/>
    </source>
</evidence>
<evidence type="ECO:0000313" key="2">
    <source>
        <dbReference type="EMBL" id="KAJ3735147.1"/>
    </source>
</evidence>
<keyword evidence="3" id="KW-1185">Reference proteome</keyword>